<dbReference type="EnsemblPlants" id="MELO3C030696.2.1">
    <property type="protein sequence ID" value="MELO3C030696.2.1"/>
    <property type="gene ID" value="MELO3C030696.2"/>
</dbReference>
<evidence type="ECO:0000256" key="1">
    <source>
        <dbReference type="SAM" id="SignalP"/>
    </source>
</evidence>
<keyword evidence="1" id="KW-0732">Signal</keyword>
<feature type="signal peptide" evidence="1">
    <location>
        <begin position="1"/>
        <end position="17"/>
    </location>
</feature>
<reference evidence="2" key="1">
    <citation type="submission" date="2023-03" db="UniProtKB">
        <authorList>
            <consortium name="EnsemblPlants"/>
        </authorList>
    </citation>
    <scope>IDENTIFICATION</scope>
</reference>
<name>A0A9I9E9I2_CUCME</name>
<dbReference type="Gramene" id="MELO3C030696.2.1">
    <property type="protein sequence ID" value="MELO3C030696.2.1"/>
    <property type="gene ID" value="MELO3C030696.2"/>
</dbReference>
<organism evidence="2">
    <name type="scientific">Cucumis melo</name>
    <name type="common">Muskmelon</name>
    <dbReference type="NCBI Taxonomy" id="3656"/>
    <lineage>
        <taxon>Eukaryota</taxon>
        <taxon>Viridiplantae</taxon>
        <taxon>Streptophyta</taxon>
        <taxon>Embryophyta</taxon>
        <taxon>Tracheophyta</taxon>
        <taxon>Spermatophyta</taxon>
        <taxon>Magnoliopsida</taxon>
        <taxon>eudicotyledons</taxon>
        <taxon>Gunneridae</taxon>
        <taxon>Pentapetalae</taxon>
        <taxon>rosids</taxon>
        <taxon>fabids</taxon>
        <taxon>Cucurbitales</taxon>
        <taxon>Cucurbitaceae</taxon>
        <taxon>Benincaseae</taxon>
        <taxon>Cucumis</taxon>
    </lineage>
</organism>
<dbReference type="AlphaFoldDB" id="A0A9I9E9I2"/>
<accession>A0A9I9E9I2</accession>
<proteinExistence type="predicted"/>
<protein>
    <submittedName>
        <fullName evidence="2">Uncharacterized protein</fullName>
    </submittedName>
</protein>
<sequence>MSVGRRFWSLWIDLTTAVDFNSALQASSSGVDVVDWIGPATLACFSGLRELDEVASSLKNGLVLCGAEHDSISSCIQVINDY</sequence>
<evidence type="ECO:0000313" key="2">
    <source>
        <dbReference type="EnsemblPlants" id="MELO3C030696.2.1"/>
    </source>
</evidence>
<feature type="chain" id="PRO_5039887864" evidence="1">
    <location>
        <begin position="18"/>
        <end position="82"/>
    </location>
</feature>